<dbReference type="RefSeq" id="WP_158091544.1">
    <property type="nucleotide sequence ID" value="NZ_CP165734.1"/>
</dbReference>
<gene>
    <name evidence="1" type="ORF">AB8Z38_14095</name>
</gene>
<dbReference type="AlphaFoldDB" id="A0AB39XT52"/>
<accession>A0AB39XT52</accession>
<proteinExistence type="predicted"/>
<dbReference type="EMBL" id="CP165734">
    <property type="protein sequence ID" value="XDV60371.1"/>
    <property type="molecule type" value="Genomic_DNA"/>
</dbReference>
<protein>
    <submittedName>
        <fullName evidence="1">Uncharacterized protein</fullName>
    </submittedName>
</protein>
<reference evidence="1" key="1">
    <citation type="submission" date="2024-08" db="EMBL/GenBank/DDBJ databases">
        <authorList>
            <person name="Chaddad Z."/>
            <person name="Lamrabet M."/>
            <person name="Bouhnik O."/>
            <person name="Alami S."/>
            <person name="Wipf D."/>
            <person name="Courty P.E."/>
            <person name="Missbah El Idrissi M."/>
        </authorList>
    </citation>
    <scope>NUCLEOTIDE SEQUENCE</scope>
    <source>
        <strain evidence="1">LLZ17</strain>
    </source>
</reference>
<name>A0AB39XT52_9BRAD</name>
<evidence type="ECO:0000313" key="1">
    <source>
        <dbReference type="EMBL" id="XDV60371.1"/>
    </source>
</evidence>
<sequence length="50" mass="5646">MALLLNLEKGRPLGGCRAYHVAIQEELTTKGFDSVLMKFKRRLALVRGED</sequence>
<organism evidence="1">
    <name type="scientific">Bradyrhizobium sp. LLZ17</name>
    <dbReference type="NCBI Taxonomy" id="3239388"/>
    <lineage>
        <taxon>Bacteria</taxon>
        <taxon>Pseudomonadati</taxon>
        <taxon>Pseudomonadota</taxon>
        <taxon>Alphaproteobacteria</taxon>
        <taxon>Hyphomicrobiales</taxon>
        <taxon>Nitrobacteraceae</taxon>
        <taxon>Bradyrhizobium</taxon>
    </lineage>
</organism>